<comment type="caution">
    <text evidence="10">The sequence shown here is derived from an EMBL/GenBank/DDBJ whole genome shotgun (WGS) entry which is preliminary data.</text>
</comment>
<evidence type="ECO:0000313" key="10">
    <source>
        <dbReference type="EMBL" id="KAG8450784.1"/>
    </source>
</evidence>
<keyword evidence="3" id="KW-0719">Serine esterase</keyword>
<accession>A0A8T2K4Q9</accession>
<name>A0A8T2K4Q9_9PIPI</name>
<evidence type="ECO:0000256" key="7">
    <source>
        <dbReference type="ARBA" id="ARBA00093420"/>
    </source>
</evidence>
<dbReference type="FunFam" id="3.40.50.1820:FF:000073">
    <property type="entry name" value="esterase OVCA2 isoform X6"/>
    <property type="match status" value="1"/>
</dbReference>
<dbReference type="GO" id="GO:0032526">
    <property type="term" value="P:response to retinoic acid"/>
    <property type="evidence" value="ECO:0007669"/>
    <property type="project" value="TreeGrafter"/>
</dbReference>
<dbReference type="InterPro" id="IPR029058">
    <property type="entry name" value="AB_hydrolase_fold"/>
</dbReference>
<dbReference type="Pfam" id="PF03959">
    <property type="entry name" value="FSH1"/>
    <property type="match status" value="1"/>
</dbReference>
<dbReference type="EC" id="3.1.1.1" evidence="5"/>
<dbReference type="PANTHER" id="PTHR48070:SF6">
    <property type="entry name" value="ESTERASE OVCA2"/>
    <property type="match status" value="1"/>
</dbReference>
<dbReference type="PANTHER" id="PTHR48070">
    <property type="entry name" value="ESTERASE OVCA2"/>
    <property type="match status" value="1"/>
</dbReference>
<organism evidence="10 11">
    <name type="scientific">Hymenochirus boettgeri</name>
    <name type="common">Congo dwarf clawed frog</name>
    <dbReference type="NCBI Taxonomy" id="247094"/>
    <lineage>
        <taxon>Eukaryota</taxon>
        <taxon>Metazoa</taxon>
        <taxon>Chordata</taxon>
        <taxon>Craniata</taxon>
        <taxon>Vertebrata</taxon>
        <taxon>Euteleostomi</taxon>
        <taxon>Amphibia</taxon>
        <taxon>Batrachia</taxon>
        <taxon>Anura</taxon>
        <taxon>Pipoidea</taxon>
        <taxon>Pipidae</taxon>
        <taxon>Pipinae</taxon>
        <taxon>Hymenochirus</taxon>
    </lineage>
</organism>
<evidence type="ECO:0000256" key="4">
    <source>
        <dbReference type="ARBA" id="ARBA00022801"/>
    </source>
</evidence>
<evidence type="ECO:0000256" key="2">
    <source>
        <dbReference type="ARBA" id="ARBA00021974"/>
    </source>
</evidence>
<dbReference type="InterPro" id="IPR005645">
    <property type="entry name" value="FSH-like_dom"/>
</dbReference>
<comment type="catalytic activity">
    <reaction evidence="6">
        <text>a carboxylic ester + H2O = an alcohol + a carboxylate + H(+)</text>
        <dbReference type="Rhea" id="RHEA:21164"/>
        <dbReference type="ChEBI" id="CHEBI:15377"/>
        <dbReference type="ChEBI" id="CHEBI:15378"/>
        <dbReference type="ChEBI" id="CHEBI:29067"/>
        <dbReference type="ChEBI" id="CHEBI:30879"/>
        <dbReference type="ChEBI" id="CHEBI:33308"/>
        <dbReference type="EC" id="3.1.1.1"/>
    </reaction>
</comment>
<evidence type="ECO:0000256" key="6">
    <source>
        <dbReference type="ARBA" id="ARBA00051142"/>
    </source>
</evidence>
<reference evidence="10" key="1">
    <citation type="thesis" date="2020" institute="ProQuest LLC" country="789 East Eisenhower Parkway, Ann Arbor, MI, USA">
        <title>Comparative Genomics and Chromosome Evolution.</title>
        <authorList>
            <person name="Mudd A.B."/>
        </authorList>
    </citation>
    <scope>NUCLEOTIDE SEQUENCE</scope>
    <source>
        <strain evidence="10">Female2</strain>
        <tissue evidence="10">Blood</tissue>
    </source>
</reference>
<evidence type="ECO:0000256" key="8">
    <source>
        <dbReference type="ARBA" id="ARBA00093679"/>
    </source>
</evidence>
<comment type="similarity">
    <text evidence="1">Belongs to the LovG family.</text>
</comment>
<dbReference type="OrthoDB" id="414698at2759"/>
<evidence type="ECO:0000256" key="5">
    <source>
        <dbReference type="ARBA" id="ARBA00039155"/>
    </source>
</evidence>
<dbReference type="GO" id="GO:0106435">
    <property type="term" value="F:carboxylesterase activity"/>
    <property type="evidence" value="ECO:0007669"/>
    <property type="project" value="UniProtKB-EC"/>
</dbReference>
<evidence type="ECO:0000256" key="3">
    <source>
        <dbReference type="ARBA" id="ARBA00022487"/>
    </source>
</evidence>
<proteinExistence type="inferred from homology"/>
<protein>
    <recommendedName>
        <fullName evidence="2">Esterase OVCA2</fullName>
        <ecNumber evidence="5">3.1.1.1</ecNumber>
    </recommendedName>
    <alternativeName>
        <fullName evidence="8">OVCA2 serine hydrolase domain-containing protein</fullName>
    </alternativeName>
</protein>
<dbReference type="GO" id="GO:0005634">
    <property type="term" value="C:nucleus"/>
    <property type="evidence" value="ECO:0007669"/>
    <property type="project" value="TreeGrafter"/>
</dbReference>
<evidence type="ECO:0000259" key="9">
    <source>
        <dbReference type="Pfam" id="PF03959"/>
    </source>
</evidence>
<sequence length="227" mass="25335">MADLKRSLRLMALHGYRQNAQSFREKTGALRKLLKGRAELVNVGAPLIVPDTDPVTSCGDPDLQDSPRGWWFSNPDKSFEAIEETNYCSGLEESLGTIAKAFSELGPFDGVLGFSQGAALVAILCSLKQQGDTRFQFDFALLFAGFKSRSNDHNQYYDQLISVPSLHVYGETDRVIPGNMSQELASHFENPITLTHSGGHYIPACAPQKRMYWNFLETFSTQKNVKY</sequence>
<dbReference type="GO" id="GO:0005737">
    <property type="term" value="C:cytoplasm"/>
    <property type="evidence" value="ECO:0007669"/>
    <property type="project" value="TreeGrafter"/>
</dbReference>
<dbReference type="EMBL" id="JAACNH010000002">
    <property type="protein sequence ID" value="KAG8450784.1"/>
    <property type="molecule type" value="Genomic_DNA"/>
</dbReference>
<dbReference type="AlphaFoldDB" id="A0A8T2K4Q9"/>
<keyword evidence="4" id="KW-0378">Hydrolase</keyword>
<comment type="function">
    <text evidence="7">Exhibits ester hydrolase activity with a strong preference for long-chain alkyl ester substrates and high selectivity against a variety of short, branched, and substituted esters. Is able to hydrolyze ester bonds within a wide range of p-nitrophenyl derivatives (C2-C14) in vitro, with a strong preference toward substrates of &gt;8 carbons.</text>
</comment>
<evidence type="ECO:0000256" key="1">
    <source>
        <dbReference type="ARBA" id="ARBA00005863"/>
    </source>
</evidence>
<evidence type="ECO:0000313" key="11">
    <source>
        <dbReference type="Proteomes" id="UP000812440"/>
    </source>
</evidence>
<dbReference type="SUPFAM" id="SSF53474">
    <property type="entry name" value="alpha/beta-Hydrolases"/>
    <property type="match status" value="1"/>
</dbReference>
<keyword evidence="11" id="KW-1185">Reference proteome</keyword>
<gene>
    <name evidence="10" type="ORF">GDO86_003159</name>
</gene>
<feature type="domain" description="Serine hydrolase" evidence="9">
    <location>
        <begin position="7"/>
        <end position="210"/>
    </location>
</feature>
<dbReference type="Proteomes" id="UP000812440">
    <property type="component" value="Chromosome 2"/>
</dbReference>
<dbReference type="Gene3D" id="3.40.50.1820">
    <property type="entry name" value="alpha/beta hydrolase"/>
    <property type="match status" value="1"/>
</dbReference>
<dbReference type="InterPro" id="IPR050593">
    <property type="entry name" value="LovG"/>
</dbReference>